<comment type="similarity">
    <text evidence="9">Belongs to the SPTSS family. SPTSSA subfamily.</text>
</comment>
<dbReference type="AlphaFoldDB" id="A0A443SUG6"/>
<protein>
    <submittedName>
        <fullName evidence="11">Uncharacterized protein</fullName>
    </submittedName>
</protein>
<evidence type="ECO:0000256" key="10">
    <source>
        <dbReference type="SAM" id="Phobius"/>
    </source>
</evidence>
<evidence type="ECO:0000256" key="5">
    <source>
        <dbReference type="ARBA" id="ARBA00022919"/>
    </source>
</evidence>
<evidence type="ECO:0000256" key="2">
    <source>
        <dbReference type="ARBA" id="ARBA00005189"/>
    </source>
</evidence>
<dbReference type="InterPro" id="IPR051900">
    <property type="entry name" value="SPT_small_subunit"/>
</dbReference>
<keyword evidence="8 10" id="KW-0472">Membrane</keyword>
<evidence type="ECO:0000256" key="1">
    <source>
        <dbReference type="ARBA" id="ARBA00004477"/>
    </source>
</evidence>
<evidence type="ECO:0000256" key="7">
    <source>
        <dbReference type="ARBA" id="ARBA00023098"/>
    </source>
</evidence>
<sequence length="100" mass="11850">MFAVLKRASEKVSNWYLVYELTSSLYMLEPWEKCLFNSVLVAFISMASYTTYVYLPKYTNTSIFFVDHIKFDETQNLQLEFVRQTILTKTLSKDCVMLFL</sequence>
<organism evidence="11 12">
    <name type="scientific">Leptotrombidium deliense</name>
    <dbReference type="NCBI Taxonomy" id="299467"/>
    <lineage>
        <taxon>Eukaryota</taxon>
        <taxon>Metazoa</taxon>
        <taxon>Ecdysozoa</taxon>
        <taxon>Arthropoda</taxon>
        <taxon>Chelicerata</taxon>
        <taxon>Arachnida</taxon>
        <taxon>Acari</taxon>
        <taxon>Acariformes</taxon>
        <taxon>Trombidiformes</taxon>
        <taxon>Prostigmata</taxon>
        <taxon>Anystina</taxon>
        <taxon>Parasitengona</taxon>
        <taxon>Trombiculoidea</taxon>
        <taxon>Trombiculidae</taxon>
        <taxon>Leptotrombidium</taxon>
    </lineage>
</organism>
<dbReference type="PANTHER" id="PTHR47084:SF1">
    <property type="entry name" value="SERINE PALMITOYLTRANSFERASE SMALL SUBUNIT A"/>
    <property type="match status" value="1"/>
</dbReference>
<gene>
    <name evidence="11" type="ORF">B4U80_01547</name>
</gene>
<dbReference type="GO" id="GO:0046513">
    <property type="term" value="P:ceramide biosynthetic process"/>
    <property type="evidence" value="ECO:0007669"/>
    <property type="project" value="TreeGrafter"/>
</dbReference>
<name>A0A443SUG6_9ACAR</name>
<keyword evidence="7" id="KW-0443">Lipid metabolism</keyword>
<keyword evidence="3 10" id="KW-0812">Transmembrane</keyword>
<keyword evidence="12" id="KW-1185">Reference proteome</keyword>
<comment type="caution">
    <text evidence="11">The sequence shown here is derived from an EMBL/GenBank/DDBJ whole genome shotgun (WGS) entry which is preliminary data.</text>
</comment>
<dbReference type="EMBL" id="NCKV01000257">
    <property type="protein sequence ID" value="RWS31153.1"/>
    <property type="molecule type" value="Genomic_DNA"/>
</dbReference>
<evidence type="ECO:0000313" key="11">
    <source>
        <dbReference type="EMBL" id="RWS31153.1"/>
    </source>
</evidence>
<dbReference type="Pfam" id="PF11779">
    <property type="entry name" value="SPT_ssu-like"/>
    <property type="match status" value="1"/>
</dbReference>
<keyword evidence="6 10" id="KW-1133">Transmembrane helix</keyword>
<evidence type="ECO:0000256" key="9">
    <source>
        <dbReference type="ARBA" id="ARBA00038370"/>
    </source>
</evidence>
<dbReference type="GO" id="GO:0004758">
    <property type="term" value="F:serine C-palmitoyltransferase activity"/>
    <property type="evidence" value="ECO:0007669"/>
    <property type="project" value="TreeGrafter"/>
</dbReference>
<comment type="pathway">
    <text evidence="2">Lipid metabolism.</text>
</comment>
<dbReference type="InterPro" id="IPR024512">
    <property type="entry name" value="Ser_palmitoyltrfase_ssu-like"/>
</dbReference>
<evidence type="ECO:0000256" key="3">
    <source>
        <dbReference type="ARBA" id="ARBA00022692"/>
    </source>
</evidence>
<dbReference type="GO" id="GO:0017059">
    <property type="term" value="C:serine palmitoyltransferase complex"/>
    <property type="evidence" value="ECO:0007669"/>
    <property type="project" value="TreeGrafter"/>
</dbReference>
<accession>A0A443SUG6</accession>
<evidence type="ECO:0000256" key="6">
    <source>
        <dbReference type="ARBA" id="ARBA00022989"/>
    </source>
</evidence>
<dbReference type="GO" id="GO:0005789">
    <property type="term" value="C:endoplasmic reticulum membrane"/>
    <property type="evidence" value="ECO:0007669"/>
    <property type="project" value="UniProtKB-SubCell"/>
</dbReference>
<evidence type="ECO:0000256" key="4">
    <source>
        <dbReference type="ARBA" id="ARBA00022824"/>
    </source>
</evidence>
<dbReference type="PANTHER" id="PTHR47084">
    <property type="entry name" value="SERINE PALMITOYLTRANSFERASE SMALL SUBUNIT A"/>
    <property type="match status" value="1"/>
</dbReference>
<evidence type="ECO:0000313" key="12">
    <source>
        <dbReference type="Proteomes" id="UP000288716"/>
    </source>
</evidence>
<keyword evidence="5" id="KW-0746">Sphingolipid metabolism</keyword>
<proteinExistence type="inferred from homology"/>
<comment type="subcellular location">
    <subcellularLocation>
        <location evidence="1">Endoplasmic reticulum membrane</location>
        <topology evidence="1">Multi-pass membrane protein</topology>
    </subcellularLocation>
</comment>
<dbReference type="Proteomes" id="UP000288716">
    <property type="component" value="Unassembled WGS sequence"/>
</dbReference>
<keyword evidence="4" id="KW-0256">Endoplasmic reticulum</keyword>
<dbReference type="VEuPathDB" id="VectorBase:LDEU000886"/>
<dbReference type="OrthoDB" id="202672at2759"/>
<evidence type="ECO:0000256" key="8">
    <source>
        <dbReference type="ARBA" id="ARBA00023136"/>
    </source>
</evidence>
<dbReference type="STRING" id="299467.A0A443SUG6"/>
<reference evidence="11 12" key="1">
    <citation type="journal article" date="2018" name="Gigascience">
        <title>Genomes of trombidid mites reveal novel predicted allergens and laterally-transferred genes associated with secondary metabolism.</title>
        <authorList>
            <person name="Dong X."/>
            <person name="Chaisiri K."/>
            <person name="Xia D."/>
            <person name="Armstrong S.D."/>
            <person name="Fang Y."/>
            <person name="Donnelly M.J."/>
            <person name="Kadowaki T."/>
            <person name="McGarry J.W."/>
            <person name="Darby A.C."/>
            <person name="Makepeace B.L."/>
        </authorList>
    </citation>
    <scope>NUCLEOTIDE SEQUENCE [LARGE SCALE GENOMIC DNA]</scope>
    <source>
        <strain evidence="11">UoL-UT</strain>
    </source>
</reference>
<feature type="transmembrane region" description="Helical" evidence="10">
    <location>
        <begin position="35"/>
        <end position="55"/>
    </location>
</feature>